<gene>
    <name evidence="2" type="ORF">ESV85_18210</name>
    <name evidence="1" type="ORF">SAMN04489723_12924</name>
</gene>
<name>A0A1I1CEI6_9BACT</name>
<keyword evidence="3" id="KW-1185">Reference proteome</keyword>
<dbReference type="RefSeq" id="WP_092901786.1">
    <property type="nucleotide sequence ID" value="NZ_CAXBKE010000006.1"/>
</dbReference>
<dbReference type="Proteomes" id="UP000321935">
    <property type="component" value="Unassembled WGS sequence"/>
</dbReference>
<dbReference type="Proteomes" id="UP000198790">
    <property type="component" value="Unassembled WGS sequence"/>
</dbReference>
<dbReference type="EMBL" id="FOKK01000029">
    <property type="protein sequence ID" value="SFB60482.1"/>
    <property type="molecule type" value="Genomic_DNA"/>
</dbReference>
<dbReference type="OrthoDB" id="826370at2"/>
<evidence type="ECO:0000313" key="3">
    <source>
        <dbReference type="Proteomes" id="UP000198790"/>
    </source>
</evidence>
<evidence type="ECO:0000313" key="2">
    <source>
        <dbReference type="EMBL" id="TXE05150.1"/>
    </source>
</evidence>
<evidence type="ECO:0000313" key="1">
    <source>
        <dbReference type="EMBL" id="SFB60482.1"/>
    </source>
</evidence>
<proteinExistence type="predicted"/>
<protein>
    <submittedName>
        <fullName evidence="1">Acyl carrier protein</fullName>
    </submittedName>
</protein>
<sequence length="82" mass="9496">MNQQFTILKKAIQVFHSYGITLIGQHKNADFIQQLRMDPVFINGLIFELEYQLHVIFQDEKLGTVNTPKDLIALLINIPQDN</sequence>
<accession>A0A1I1CEI6</accession>
<organism evidence="1 3">
    <name type="scientific">Algoriphagus aquimarinus</name>
    <dbReference type="NCBI Taxonomy" id="237018"/>
    <lineage>
        <taxon>Bacteria</taxon>
        <taxon>Pseudomonadati</taxon>
        <taxon>Bacteroidota</taxon>
        <taxon>Cytophagia</taxon>
        <taxon>Cytophagales</taxon>
        <taxon>Cyclobacteriaceae</taxon>
        <taxon>Algoriphagus</taxon>
    </lineage>
</organism>
<reference evidence="1 3" key="1">
    <citation type="submission" date="2016-10" db="EMBL/GenBank/DDBJ databases">
        <authorList>
            <person name="de Groot N.N."/>
        </authorList>
    </citation>
    <scope>NUCLEOTIDE SEQUENCE [LARGE SCALE GENOMIC DNA]</scope>
    <source>
        <strain evidence="1 3">DSM 23399</strain>
    </source>
</reference>
<reference evidence="2 4" key="2">
    <citation type="submission" date="2019-08" db="EMBL/GenBank/DDBJ databases">
        <title>Genomes sequence of Algoriphagus aquimarinus ACAM450.</title>
        <authorList>
            <person name="Bowman J.P."/>
        </authorList>
    </citation>
    <scope>NUCLEOTIDE SEQUENCE [LARGE SCALE GENOMIC DNA]</scope>
    <source>
        <strain evidence="2 4">ACAM 450</strain>
    </source>
</reference>
<evidence type="ECO:0000313" key="4">
    <source>
        <dbReference type="Proteomes" id="UP000321935"/>
    </source>
</evidence>
<dbReference type="EMBL" id="VORW01000019">
    <property type="protein sequence ID" value="TXE05150.1"/>
    <property type="molecule type" value="Genomic_DNA"/>
</dbReference>
<dbReference type="AlphaFoldDB" id="A0A1I1CEI6"/>